<evidence type="ECO:0000313" key="2">
    <source>
        <dbReference type="Proteomes" id="UP000014480"/>
    </source>
</evidence>
<keyword evidence="2" id="KW-1185">Reference proteome</keyword>
<gene>
    <name evidence="1" type="ORF">Cob_v007061</name>
</gene>
<accession>A0A484FRM5</accession>
<dbReference type="AlphaFoldDB" id="A0A484FRM5"/>
<name>A0A484FRM5_COLOR</name>
<sequence length="95" mass="10413">MSGEELRYSQWVKGLRHTAKECLSLLKTRALPPTAHSPGRSQQWPEDSSRLNIYTRIKAGQTARGSEHLRCAFGSGPAPLTSIGRAPVRAGPFQV</sequence>
<protein>
    <submittedName>
        <fullName evidence="1">Uncharacterized protein</fullName>
    </submittedName>
</protein>
<organism evidence="1 2">
    <name type="scientific">Colletotrichum orbiculare (strain 104-T / ATCC 96160 / CBS 514.97 / LARS 414 / MAFF 240422)</name>
    <name type="common">Cucumber anthracnose fungus</name>
    <name type="synonym">Colletotrichum lagenarium</name>
    <dbReference type="NCBI Taxonomy" id="1213857"/>
    <lineage>
        <taxon>Eukaryota</taxon>
        <taxon>Fungi</taxon>
        <taxon>Dikarya</taxon>
        <taxon>Ascomycota</taxon>
        <taxon>Pezizomycotina</taxon>
        <taxon>Sordariomycetes</taxon>
        <taxon>Hypocreomycetidae</taxon>
        <taxon>Glomerellales</taxon>
        <taxon>Glomerellaceae</taxon>
        <taxon>Colletotrichum</taxon>
        <taxon>Colletotrichum orbiculare species complex</taxon>
    </lineage>
</organism>
<dbReference type="Proteomes" id="UP000014480">
    <property type="component" value="Unassembled WGS sequence"/>
</dbReference>
<dbReference type="EMBL" id="AMCV02000018">
    <property type="protein sequence ID" value="TDZ20134.1"/>
    <property type="molecule type" value="Genomic_DNA"/>
</dbReference>
<evidence type="ECO:0000313" key="1">
    <source>
        <dbReference type="EMBL" id="TDZ20134.1"/>
    </source>
</evidence>
<reference evidence="2" key="1">
    <citation type="journal article" date="2013" name="New Phytol.">
        <title>Comparative genomic and transcriptomic analyses reveal the hemibiotrophic stage shift of Colletotrichum fungi.</title>
        <authorList>
            <person name="Gan P."/>
            <person name="Ikeda K."/>
            <person name="Irieda H."/>
            <person name="Narusaka M."/>
            <person name="O'Connell R.J."/>
            <person name="Narusaka Y."/>
            <person name="Takano Y."/>
            <person name="Kubo Y."/>
            <person name="Shirasu K."/>
        </authorList>
    </citation>
    <scope>NUCLEOTIDE SEQUENCE [LARGE SCALE GENOMIC DNA]</scope>
    <source>
        <strain evidence="2">104-T / ATCC 96160 / CBS 514.97 / LARS 414 / MAFF 240422</strain>
    </source>
</reference>
<proteinExistence type="predicted"/>
<comment type="caution">
    <text evidence="1">The sequence shown here is derived from an EMBL/GenBank/DDBJ whole genome shotgun (WGS) entry which is preliminary data.</text>
</comment>
<reference evidence="2" key="2">
    <citation type="journal article" date="2019" name="Mol. Plant Microbe Interact.">
        <title>Genome sequence resources for four phytopathogenic fungi from the Colletotrichum orbiculare species complex.</title>
        <authorList>
            <person name="Gan P."/>
            <person name="Tsushima A."/>
            <person name="Narusaka M."/>
            <person name="Narusaka Y."/>
            <person name="Takano Y."/>
            <person name="Kubo Y."/>
            <person name="Shirasu K."/>
        </authorList>
    </citation>
    <scope>GENOME REANNOTATION</scope>
    <source>
        <strain evidence="2">104-T / ATCC 96160 / CBS 514.97 / LARS 414 / MAFF 240422</strain>
    </source>
</reference>